<protein>
    <submittedName>
        <fullName evidence="4">Bromodomain containing protein</fullName>
    </submittedName>
</protein>
<evidence type="ECO:0000313" key="5">
    <source>
        <dbReference type="Proteomes" id="UP000179807"/>
    </source>
</evidence>
<dbReference type="PANTHER" id="PTHR46136:SF1">
    <property type="entry name" value="TRANSCRIPTION FACTOR GTE11-RELATED"/>
    <property type="match status" value="1"/>
</dbReference>
<evidence type="ECO:0000259" key="3">
    <source>
        <dbReference type="PROSITE" id="PS50014"/>
    </source>
</evidence>
<dbReference type="RefSeq" id="XP_068352092.1">
    <property type="nucleotide sequence ID" value="XM_068509802.1"/>
</dbReference>
<dbReference type="SUPFAM" id="SSF47370">
    <property type="entry name" value="Bromodomain"/>
    <property type="match status" value="1"/>
</dbReference>
<proteinExistence type="predicted"/>
<dbReference type="SMART" id="SM00297">
    <property type="entry name" value="BROMO"/>
    <property type="match status" value="1"/>
</dbReference>
<dbReference type="EMBL" id="MLAK01001030">
    <property type="protein sequence ID" value="OHS98955.1"/>
    <property type="molecule type" value="Genomic_DNA"/>
</dbReference>
<dbReference type="Proteomes" id="UP000179807">
    <property type="component" value="Unassembled WGS sequence"/>
</dbReference>
<evidence type="ECO:0000256" key="2">
    <source>
        <dbReference type="PROSITE-ProRule" id="PRU00035"/>
    </source>
</evidence>
<reference evidence="4" key="1">
    <citation type="submission" date="2016-10" db="EMBL/GenBank/DDBJ databases">
        <authorList>
            <person name="Benchimol M."/>
            <person name="Almeida L.G."/>
            <person name="Vasconcelos A.T."/>
            <person name="Perreira-Neves A."/>
            <person name="Rosa I.A."/>
            <person name="Tasca T."/>
            <person name="Bogo M.R."/>
            <person name="de Souza W."/>
        </authorList>
    </citation>
    <scope>NUCLEOTIDE SEQUENCE [LARGE SCALE GENOMIC DNA]</scope>
    <source>
        <strain evidence="4">K</strain>
    </source>
</reference>
<name>A0A1J4JN36_9EUKA</name>
<dbReference type="PANTHER" id="PTHR46136">
    <property type="entry name" value="TRANSCRIPTION FACTOR GTE8"/>
    <property type="match status" value="1"/>
</dbReference>
<dbReference type="PROSITE" id="PS50014">
    <property type="entry name" value="BROMODOMAIN_2"/>
    <property type="match status" value="1"/>
</dbReference>
<dbReference type="VEuPathDB" id="TrichDB:TRFO_34683"/>
<dbReference type="PRINTS" id="PR00503">
    <property type="entry name" value="BROMODOMAIN"/>
</dbReference>
<keyword evidence="1 2" id="KW-0103">Bromodomain</keyword>
<dbReference type="Pfam" id="PF00439">
    <property type="entry name" value="Bromodomain"/>
    <property type="match status" value="1"/>
</dbReference>
<dbReference type="GeneID" id="94844506"/>
<gene>
    <name evidence="4" type="ORF">TRFO_34683</name>
</gene>
<dbReference type="AlphaFoldDB" id="A0A1J4JN36"/>
<dbReference type="Gene3D" id="1.20.920.10">
    <property type="entry name" value="Bromodomain-like"/>
    <property type="match status" value="1"/>
</dbReference>
<dbReference type="CDD" id="cd04369">
    <property type="entry name" value="Bromodomain"/>
    <property type="match status" value="1"/>
</dbReference>
<evidence type="ECO:0000313" key="4">
    <source>
        <dbReference type="EMBL" id="OHS98955.1"/>
    </source>
</evidence>
<sequence length="239" mass="27476">MSNNNPNFTEQQRNAALKIMDNLMSHPITKIFHDPVDPEKAPPQYFEKIKSPQNLKDITSRLKSGKIATAAEWLNDVELCWSNAESFNGTINKFFTMAATESRKIFNRLRRGTEFVPIKMWCNDVYNLQKSELKYARHAPRKVNAFAASLDSYRQLKSDDLVPLSNAELKNFIQATSLISSEETSRGLVRILSEMQPDIKKSNSTELWIDVTKLELSTVRALRDYLKAELEKQGDRYPE</sequence>
<comment type="caution">
    <text evidence="4">The sequence shown here is derived from an EMBL/GenBank/DDBJ whole genome shotgun (WGS) entry which is preliminary data.</text>
</comment>
<accession>A0A1J4JN36</accession>
<dbReference type="InterPro" id="IPR052442">
    <property type="entry name" value="Env_Response_Regulator"/>
</dbReference>
<feature type="domain" description="Bromo" evidence="3">
    <location>
        <begin position="24"/>
        <end position="95"/>
    </location>
</feature>
<evidence type="ECO:0000256" key="1">
    <source>
        <dbReference type="ARBA" id="ARBA00023117"/>
    </source>
</evidence>
<organism evidence="4 5">
    <name type="scientific">Tritrichomonas foetus</name>
    <dbReference type="NCBI Taxonomy" id="1144522"/>
    <lineage>
        <taxon>Eukaryota</taxon>
        <taxon>Metamonada</taxon>
        <taxon>Parabasalia</taxon>
        <taxon>Tritrichomonadida</taxon>
        <taxon>Tritrichomonadidae</taxon>
        <taxon>Tritrichomonas</taxon>
    </lineage>
</organism>
<keyword evidence="5" id="KW-1185">Reference proteome</keyword>
<dbReference type="InterPro" id="IPR036427">
    <property type="entry name" value="Bromodomain-like_sf"/>
</dbReference>
<dbReference type="InterPro" id="IPR001487">
    <property type="entry name" value="Bromodomain"/>
</dbReference>